<dbReference type="WBParaSite" id="L893_g10310.t1">
    <property type="protein sequence ID" value="L893_g10310.t1"/>
    <property type="gene ID" value="L893_g10310"/>
</dbReference>
<evidence type="ECO:0000256" key="1">
    <source>
        <dbReference type="SAM" id="MobiDB-lite"/>
    </source>
</evidence>
<dbReference type="Proteomes" id="UP000095287">
    <property type="component" value="Unplaced"/>
</dbReference>
<evidence type="ECO:0000313" key="2">
    <source>
        <dbReference type="Proteomes" id="UP000095287"/>
    </source>
</evidence>
<feature type="region of interest" description="Disordered" evidence="1">
    <location>
        <begin position="64"/>
        <end position="90"/>
    </location>
</feature>
<accession>A0A1I7XXI2</accession>
<reference evidence="3" key="1">
    <citation type="submission" date="2016-11" db="UniProtKB">
        <authorList>
            <consortium name="WormBaseParasite"/>
        </authorList>
    </citation>
    <scope>IDENTIFICATION</scope>
</reference>
<sequence>VLVGGEDDRSDVGRKRRALIDDDTLGLKKEAEEPRLPYTSGLKFSVRSRLVTMGQGRLHRRLLKAPDENPAKTGGSTTMLLHPHEYRKGR</sequence>
<proteinExistence type="predicted"/>
<dbReference type="AlphaFoldDB" id="A0A1I7XXI2"/>
<name>A0A1I7XXI2_9BILA</name>
<evidence type="ECO:0000313" key="3">
    <source>
        <dbReference type="WBParaSite" id="L893_g10310.t1"/>
    </source>
</evidence>
<organism evidence="2 3">
    <name type="scientific">Steinernema glaseri</name>
    <dbReference type="NCBI Taxonomy" id="37863"/>
    <lineage>
        <taxon>Eukaryota</taxon>
        <taxon>Metazoa</taxon>
        <taxon>Ecdysozoa</taxon>
        <taxon>Nematoda</taxon>
        <taxon>Chromadorea</taxon>
        <taxon>Rhabditida</taxon>
        <taxon>Tylenchina</taxon>
        <taxon>Panagrolaimomorpha</taxon>
        <taxon>Strongyloidoidea</taxon>
        <taxon>Steinernematidae</taxon>
        <taxon>Steinernema</taxon>
    </lineage>
</organism>
<protein>
    <submittedName>
        <fullName evidence="3">Cytochrome cd1 nitrite reductase</fullName>
    </submittedName>
</protein>
<keyword evidence="2" id="KW-1185">Reference proteome</keyword>